<feature type="non-terminal residue" evidence="2">
    <location>
        <position position="1"/>
    </location>
</feature>
<evidence type="ECO:0000256" key="1">
    <source>
        <dbReference type="SAM" id="MobiDB-lite"/>
    </source>
</evidence>
<comment type="caution">
    <text evidence="2">The sequence shown here is derived from an EMBL/GenBank/DDBJ whole genome shotgun (WGS) entry which is preliminary data.</text>
</comment>
<proteinExistence type="predicted"/>
<evidence type="ECO:0000313" key="2">
    <source>
        <dbReference type="EMBL" id="CAK5283424.1"/>
    </source>
</evidence>
<evidence type="ECO:0000313" key="3">
    <source>
        <dbReference type="Proteomes" id="UP001295794"/>
    </source>
</evidence>
<feature type="compositionally biased region" description="Basic and acidic residues" evidence="1">
    <location>
        <begin position="31"/>
        <end position="48"/>
    </location>
</feature>
<protein>
    <submittedName>
        <fullName evidence="2">Uncharacterized protein</fullName>
    </submittedName>
</protein>
<name>A0AAD2HWC2_9AGAR</name>
<dbReference type="EMBL" id="CAVNYO010000466">
    <property type="protein sequence ID" value="CAK5283424.1"/>
    <property type="molecule type" value="Genomic_DNA"/>
</dbReference>
<reference evidence="2" key="1">
    <citation type="submission" date="2023-11" db="EMBL/GenBank/DDBJ databases">
        <authorList>
            <person name="De Vega J J."/>
            <person name="De Vega J J."/>
        </authorList>
    </citation>
    <scope>NUCLEOTIDE SEQUENCE</scope>
</reference>
<feature type="region of interest" description="Disordered" evidence="1">
    <location>
        <begin position="1"/>
        <end position="64"/>
    </location>
</feature>
<sequence length="93" mass="10185">QPQSHPPRVRIGLQRAGIRGSARRGSVAGDQHSRDSENEREVGKDSHRPVLRGETSGGKGRTKASDGFENEVLLAMLRHPSPVVHLLNIFGSW</sequence>
<organism evidence="2 3">
    <name type="scientific">Mycena citricolor</name>
    <dbReference type="NCBI Taxonomy" id="2018698"/>
    <lineage>
        <taxon>Eukaryota</taxon>
        <taxon>Fungi</taxon>
        <taxon>Dikarya</taxon>
        <taxon>Basidiomycota</taxon>
        <taxon>Agaricomycotina</taxon>
        <taxon>Agaricomycetes</taxon>
        <taxon>Agaricomycetidae</taxon>
        <taxon>Agaricales</taxon>
        <taxon>Marasmiineae</taxon>
        <taxon>Mycenaceae</taxon>
        <taxon>Mycena</taxon>
    </lineage>
</organism>
<feature type="compositionally biased region" description="Low complexity" evidence="1">
    <location>
        <begin position="15"/>
        <end position="29"/>
    </location>
</feature>
<accession>A0AAD2HWC2</accession>
<dbReference type="AlphaFoldDB" id="A0AAD2HWC2"/>
<dbReference type="Proteomes" id="UP001295794">
    <property type="component" value="Unassembled WGS sequence"/>
</dbReference>
<keyword evidence="3" id="KW-1185">Reference proteome</keyword>
<gene>
    <name evidence="2" type="ORF">MYCIT1_LOCUS35934</name>
</gene>